<organism evidence="3 4">
    <name type="scientific">Bittarella massiliensis</name>
    <name type="common">ex Durand et al. 2017</name>
    <dbReference type="NCBI Taxonomy" id="1720313"/>
    <lineage>
        <taxon>Bacteria</taxon>
        <taxon>Bacillati</taxon>
        <taxon>Bacillota</taxon>
        <taxon>Clostridia</taxon>
        <taxon>Eubacteriales</taxon>
        <taxon>Oscillospiraceae</taxon>
        <taxon>Bittarella (ex Durand et al. 2017)</taxon>
    </lineage>
</organism>
<evidence type="ECO:0000259" key="1">
    <source>
        <dbReference type="Pfam" id="PF01979"/>
    </source>
</evidence>
<dbReference type="Gene3D" id="2.30.40.10">
    <property type="entry name" value="Urease, subunit C, domain 1"/>
    <property type="match status" value="1"/>
</dbReference>
<feature type="domain" description="Amidohydrolase-related" evidence="1">
    <location>
        <begin position="54"/>
        <end position="391"/>
    </location>
</feature>
<evidence type="ECO:0000313" key="3">
    <source>
        <dbReference type="EMBL" id="SHG56012.1"/>
    </source>
</evidence>
<proteinExistence type="predicted"/>
<dbReference type="Proteomes" id="UP000474718">
    <property type="component" value="Unassembled WGS sequence"/>
</dbReference>
<dbReference type="RefSeq" id="WP_081693074.1">
    <property type="nucleotide sequence ID" value="NZ_FQVY01000005.1"/>
</dbReference>
<gene>
    <name evidence="2" type="ORF">GT747_05730</name>
    <name evidence="3" type="ORF">SAMN05444424_2692</name>
</gene>
<evidence type="ECO:0000313" key="4">
    <source>
        <dbReference type="Proteomes" id="UP000184089"/>
    </source>
</evidence>
<evidence type="ECO:0000313" key="5">
    <source>
        <dbReference type="Proteomes" id="UP000474718"/>
    </source>
</evidence>
<dbReference type="InterPro" id="IPR051781">
    <property type="entry name" value="Metallo-dep_Hydrolase"/>
</dbReference>
<dbReference type="Pfam" id="PF01979">
    <property type="entry name" value="Amidohydro_1"/>
    <property type="match status" value="1"/>
</dbReference>
<accession>A0AAQ1MFK6</accession>
<protein>
    <submittedName>
        <fullName evidence="2">Amidohydrolase family protein</fullName>
    </submittedName>
    <submittedName>
        <fullName evidence="3">Imidazolonepropionase</fullName>
    </submittedName>
</protein>
<dbReference type="GO" id="GO:0016810">
    <property type="term" value="F:hydrolase activity, acting on carbon-nitrogen (but not peptide) bonds"/>
    <property type="evidence" value="ECO:0007669"/>
    <property type="project" value="InterPro"/>
</dbReference>
<dbReference type="InterPro" id="IPR032466">
    <property type="entry name" value="Metal_Hydrolase"/>
</dbReference>
<dbReference type="PANTHER" id="PTHR43135">
    <property type="entry name" value="ALPHA-D-RIBOSE 1-METHYLPHOSPHONATE 5-TRIPHOSPHATE DIPHOSPHATASE"/>
    <property type="match status" value="1"/>
</dbReference>
<dbReference type="Proteomes" id="UP000184089">
    <property type="component" value="Unassembled WGS sequence"/>
</dbReference>
<dbReference type="EMBL" id="FQVY01000005">
    <property type="protein sequence ID" value="SHG56012.1"/>
    <property type="molecule type" value="Genomic_DNA"/>
</dbReference>
<dbReference type="InterPro" id="IPR057744">
    <property type="entry name" value="OTAase-like"/>
</dbReference>
<dbReference type="InterPro" id="IPR006680">
    <property type="entry name" value="Amidohydro-rel"/>
</dbReference>
<dbReference type="Gene3D" id="3.20.20.140">
    <property type="entry name" value="Metal-dependent hydrolases"/>
    <property type="match status" value="1"/>
</dbReference>
<sequence>MKQVCFKNANIVDVLEGRCFAGDALVEDGRIAAVGEVGPLPEGCRVVEMGGQYLAPGAFNCHTHITISSDADMGLIGGSDARLTLLAIQSLQGFLKAGVTFIRDVGGYSGIDILLRDEIRAGRVQGPDMLACGRCICITGGHSWTLCGLQADGAEEMRKATRDQLRAGADWIKVIATGGIMTKGVEPGAQQMDLEEMEAVVREAHKCGAKVCSHAQGASGIRDSVRAGIDSIEHGCYLDGETISRMVEQGTWFCPTLAASHFILYGDSPVKQPDYVIRKTKAVIDSHIRSFKDAYAAGVKICMGTDAGTPSNPPENSCSEYVLMVEKGGLTPLEALRIGTIESAKLCGVEESLGSITPGKRACFAVYRDDPLQTIATVTDNRMTIKDGEIVYRA</sequence>
<dbReference type="CDD" id="cd01299">
    <property type="entry name" value="Met_dep_hydrolase_A"/>
    <property type="match status" value="1"/>
</dbReference>
<keyword evidence="5" id="KW-1185">Reference proteome</keyword>
<dbReference type="EMBL" id="WWVX01000003">
    <property type="protein sequence ID" value="MZL69268.1"/>
    <property type="molecule type" value="Genomic_DNA"/>
</dbReference>
<dbReference type="SUPFAM" id="SSF51338">
    <property type="entry name" value="Composite domain of metallo-dependent hydrolases"/>
    <property type="match status" value="1"/>
</dbReference>
<reference evidence="3" key="1">
    <citation type="submission" date="2016-11" db="EMBL/GenBank/DDBJ databases">
        <authorList>
            <person name="Varghese N."/>
            <person name="Submissions S."/>
        </authorList>
    </citation>
    <scope>NUCLEOTIDE SEQUENCE</scope>
    <source>
        <strain evidence="3">DSM 4029</strain>
    </source>
</reference>
<reference evidence="2 5" key="3">
    <citation type="journal article" date="2019" name="Nat. Med.">
        <title>A library of human gut bacterial isolates paired with longitudinal multiomics data enables mechanistic microbiome research.</title>
        <authorList>
            <person name="Poyet M."/>
            <person name="Groussin M."/>
            <person name="Gibbons S.M."/>
            <person name="Avila-Pacheco J."/>
            <person name="Jiang X."/>
            <person name="Kearney S.M."/>
            <person name="Perrotta A.R."/>
            <person name="Berdy B."/>
            <person name="Zhao S."/>
            <person name="Lieberman T.D."/>
            <person name="Swanson P.K."/>
            <person name="Smith M."/>
            <person name="Roesemann S."/>
            <person name="Alexander J.E."/>
            <person name="Rich S.A."/>
            <person name="Livny J."/>
            <person name="Vlamakis H."/>
            <person name="Clish C."/>
            <person name="Bullock K."/>
            <person name="Deik A."/>
            <person name="Scott J."/>
            <person name="Pierce K.A."/>
            <person name="Xavier R.J."/>
            <person name="Alm E.J."/>
        </authorList>
    </citation>
    <scope>NUCLEOTIDE SEQUENCE [LARGE SCALE GENOMIC DNA]</scope>
    <source>
        <strain evidence="2 5">BIOML-A2</strain>
    </source>
</reference>
<dbReference type="InterPro" id="IPR011059">
    <property type="entry name" value="Metal-dep_hydrolase_composite"/>
</dbReference>
<comment type="caution">
    <text evidence="3">The sequence shown here is derived from an EMBL/GenBank/DDBJ whole genome shotgun (WGS) entry which is preliminary data.</text>
</comment>
<evidence type="ECO:0000313" key="2">
    <source>
        <dbReference type="EMBL" id="MZL69268.1"/>
    </source>
</evidence>
<dbReference type="PANTHER" id="PTHR43135:SF3">
    <property type="entry name" value="ALPHA-D-RIBOSE 1-METHYLPHOSPHONATE 5-TRIPHOSPHATE DIPHOSPHATASE"/>
    <property type="match status" value="1"/>
</dbReference>
<name>A0AAQ1MFK6_9FIRM</name>
<dbReference type="SUPFAM" id="SSF51556">
    <property type="entry name" value="Metallo-dependent hydrolases"/>
    <property type="match status" value="1"/>
</dbReference>
<reference evidence="4" key="2">
    <citation type="submission" date="2016-11" db="EMBL/GenBank/DDBJ databases">
        <authorList>
            <person name="Jaros S."/>
            <person name="Januszkiewicz K."/>
            <person name="Wedrychowicz H."/>
        </authorList>
    </citation>
    <scope>NUCLEOTIDE SEQUENCE [LARGE SCALE GENOMIC DNA]</scope>
    <source>
        <strain evidence="4">DSM 4029</strain>
    </source>
</reference>
<dbReference type="AlphaFoldDB" id="A0AAQ1MFK6"/>